<proteinExistence type="predicted"/>
<evidence type="ECO:0000313" key="1">
    <source>
        <dbReference type="EMBL" id="PKD17624.1"/>
    </source>
</evidence>
<evidence type="ECO:0000313" key="2">
    <source>
        <dbReference type="Proteomes" id="UP000232673"/>
    </source>
</evidence>
<accession>A0A2N0TSA7</accession>
<sequence>MLPGEGCRYLKHLVNIPIPKVSLYNSVRGTESLVDKNPSDLNYHYFLLSIYLRDTRYKDKFKKIKDNILKNFKTDEEERMKFEVLNYEE</sequence>
<dbReference type="Proteomes" id="UP000232673">
    <property type="component" value="Unassembled WGS sequence"/>
</dbReference>
<dbReference type="EMBL" id="LKTS01000034">
    <property type="protein sequence ID" value="PKD17624.1"/>
    <property type="molecule type" value="Genomic_DNA"/>
</dbReference>
<dbReference type="AlphaFoldDB" id="A0A2N0TSA7"/>
<keyword evidence="2" id="KW-1185">Reference proteome</keyword>
<name>A0A2N0TSA7_9FLAO</name>
<protein>
    <submittedName>
        <fullName evidence="1">Uncharacterized protein</fullName>
    </submittedName>
</protein>
<reference evidence="1 2" key="1">
    <citation type="submission" date="2015-10" db="EMBL/GenBank/DDBJ databases">
        <title>Draft genome sequence of Salegentibacter salinarum KCTC 12975.</title>
        <authorList>
            <person name="Lin W."/>
            <person name="Zheng Q."/>
        </authorList>
    </citation>
    <scope>NUCLEOTIDE SEQUENCE [LARGE SCALE GENOMIC DNA]</scope>
    <source>
        <strain evidence="1 2">KCTC 12975</strain>
    </source>
</reference>
<comment type="caution">
    <text evidence="1">The sequence shown here is derived from an EMBL/GenBank/DDBJ whole genome shotgun (WGS) entry which is preliminary data.</text>
</comment>
<gene>
    <name evidence="1" type="ORF">APR41_05280</name>
</gene>
<organism evidence="1 2">
    <name type="scientific">Salegentibacter salinarum</name>
    <dbReference type="NCBI Taxonomy" id="447422"/>
    <lineage>
        <taxon>Bacteria</taxon>
        <taxon>Pseudomonadati</taxon>
        <taxon>Bacteroidota</taxon>
        <taxon>Flavobacteriia</taxon>
        <taxon>Flavobacteriales</taxon>
        <taxon>Flavobacteriaceae</taxon>
        <taxon>Salegentibacter</taxon>
    </lineage>
</organism>